<reference evidence="1" key="1">
    <citation type="submission" date="2018-05" db="EMBL/GenBank/DDBJ databases">
        <authorList>
            <person name="Lanie J.A."/>
            <person name="Ng W.-L."/>
            <person name="Kazmierczak K.M."/>
            <person name="Andrzejewski T.M."/>
            <person name="Davidsen T.M."/>
            <person name="Wayne K.J."/>
            <person name="Tettelin H."/>
            <person name="Glass J.I."/>
            <person name="Rusch D."/>
            <person name="Podicherti R."/>
            <person name="Tsui H.-C.T."/>
            <person name="Winkler M.E."/>
        </authorList>
    </citation>
    <scope>NUCLEOTIDE SEQUENCE</scope>
</reference>
<protein>
    <submittedName>
        <fullName evidence="1">Uncharacterized protein</fullName>
    </submittedName>
</protein>
<name>A0A382PKZ7_9ZZZZ</name>
<organism evidence="1">
    <name type="scientific">marine metagenome</name>
    <dbReference type="NCBI Taxonomy" id="408172"/>
    <lineage>
        <taxon>unclassified sequences</taxon>
        <taxon>metagenomes</taxon>
        <taxon>ecological metagenomes</taxon>
    </lineage>
</organism>
<evidence type="ECO:0000313" key="1">
    <source>
        <dbReference type="EMBL" id="SVC73328.1"/>
    </source>
</evidence>
<proteinExistence type="predicted"/>
<dbReference type="AlphaFoldDB" id="A0A382PKZ7"/>
<gene>
    <name evidence="1" type="ORF">METZ01_LOCUS326182</name>
</gene>
<sequence>MYAPDWPRLARKFSKYPPIPGDIDWESLLMEDEFVRCVIEKLSGEGDIRECLELIEGMSIFPGGAPEGPPPRRDYHDGRDIFPDCSPRILFDIRSMVSAGWRKWDLRVYLRGYILKCENVVKSITLVGSASDMHTLGLTGEEGKRPTWNFNALVEGINTTRSRAPIAFRLIIVSGDENETRTICLM</sequence>
<dbReference type="EMBL" id="UINC01107735">
    <property type="protein sequence ID" value="SVC73328.1"/>
    <property type="molecule type" value="Genomic_DNA"/>
</dbReference>
<accession>A0A382PKZ7</accession>